<protein>
    <recommendedName>
        <fullName evidence="3">CMP/dCMP-type deaminase domain-containing protein</fullName>
    </recommendedName>
</protein>
<dbReference type="GO" id="GO:0005634">
    <property type="term" value="C:nucleus"/>
    <property type="evidence" value="ECO:0007669"/>
    <property type="project" value="TreeGrafter"/>
</dbReference>
<dbReference type="Proteomes" id="UP001233999">
    <property type="component" value="Unassembled WGS sequence"/>
</dbReference>
<evidence type="ECO:0000313" key="4">
    <source>
        <dbReference type="EMBL" id="KAJ9595078.1"/>
    </source>
</evidence>
<keyword evidence="5" id="KW-1185">Reference proteome</keyword>
<keyword evidence="1" id="KW-0819">tRNA processing</keyword>
<evidence type="ECO:0000259" key="3">
    <source>
        <dbReference type="PROSITE" id="PS51747"/>
    </source>
</evidence>
<dbReference type="Gene3D" id="3.40.140.10">
    <property type="entry name" value="Cytidine Deaminase, domain 2"/>
    <property type="match status" value="1"/>
</dbReference>
<dbReference type="PANTHER" id="PTHR11079:SF156">
    <property type="entry name" value="INACTIVE TRNA-SPECIFIC ADENOSINE DEAMINASE-LIKE PROTEIN 3-RELATED"/>
    <property type="match status" value="1"/>
</dbReference>
<dbReference type="AlphaFoldDB" id="A0AAD8ELX0"/>
<dbReference type="SUPFAM" id="SSF53927">
    <property type="entry name" value="Cytidine deaminase-like"/>
    <property type="match status" value="1"/>
</dbReference>
<dbReference type="EMBL" id="JASPKZ010002694">
    <property type="protein sequence ID" value="KAJ9595078.1"/>
    <property type="molecule type" value="Genomic_DNA"/>
</dbReference>
<evidence type="ECO:0000256" key="2">
    <source>
        <dbReference type="ARBA" id="ARBA00038160"/>
    </source>
</evidence>
<gene>
    <name evidence="4" type="ORF">L9F63_013604</name>
</gene>
<evidence type="ECO:0000256" key="1">
    <source>
        <dbReference type="ARBA" id="ARBA00022694"/>
    </source>
</evidence>
<reference evidence="4" key="1">
    <citation type="journal article" date="2023" name="IScience">
        <title>Live-bearing cockroach genome reveals convergent evolutionary mechanisms linked to viviparity in insects and beyond.</title>
        <authorList>
            <person name="Fouks B."/>
            <person name="Harrison M.C."/>
            <person name="Mikhailova A.A."/>
            <person name="Marchal E."/>
            <person name="English S."/>
            <person name="Carruthers M."/>
            <person name="Jennings E.C."/>
            <person name="Chiamaka E.L."/>
            <person name="Frigard R.A."/>
            <person name="Pippel M."/>
            <person name="Attardo G.M."/>
            <person name="Benoit J.B."/>
            <person name="Bornberg-Bauer E."/>
            <person name="Tobe S.S."/>
        </authorList>
    </citation>
    <scope>NUCLEOTIDE SEQUENCE</scope>
    <source>
        <strain evidence="4">Stay&amp;Tobe</strain>
    </source>
</reference>
<dbReference type="InterPro" id="IPR002125">
    <property type="entry name" value="CMP_dCMP_dom"/>
</dbReference>
<sequence>MLEQQTYMSRCLEAARHSASAGGAGVGALVVDPQSKSVIAVGYDDRAHHCLQHAVMVAVDLVAKVQGRGAWKLRDNQWHAGMEDRLIHKRKKLKSDSEQLEVSKSCADNSASEGDKTGPYLCTGYDVYVTREPCIMCAMALVHSRARRVFYGCASVEGALGTRMKLHTLKALNHHYEVFAGVLEKECLEVQGMQDFDSDK</sequence>
<evidence type="ECO:0000313" key="5">
    <source>
        <dbReference type="Proteomes" id="UP001233999"/>
    </source>
</evidence>
<dbReference type="PANTHER" id="PTHR11079">
    <property type="entry name" value="CYTOSINE DEAMINASE FAMILY MEMBER"/>
    <property type="match status" value="1"/>
</dbReference>
<dbReference type="GO" id="GO:0008033">
    <property type="term" value="P:tRNA processing"/>
    <property type="evidence" value="ECO:0007669"/>
    <property type="project" value="UniProtKB-KW"/>
</dbReference>
<comment type="caution">
    <text evidence="4">The sequence shown here is derived from an EMBL/GenBank/DDBJ whole genome shotgun (WGS) entry which is preliminary data.</text>
</comment>
<dbReference type="PROSITE" id="PS51747">
    <property type="entry name" value="CYT_DCMP_DEAMINASES_2"/>
    <property type="match status" value="1"/>
</dbReference>
<dbReference type="GO" id="GO:0005737">
    <property type="term" value="C:cytoplasm"/>
    <property type="evidence" value="ECO:0007669"/>
    <property type="project" value="TreeGrafter"/>
</dbReference>
<name>A0AAD8ELX0_DIPPU</name>
<comment type="similarity">
    <text evidence="2">Belongs to the cytidine and deoxycytidylate deaminase family. ADAT3 subfamily.</text>
</comment>
<proteinExistence type="inferred from homology"/>
<dbReference type="InterPro" id="IPR016193">
    <property type="entry name" value="Cytidine_deaminase-like"/>
</dbReference>
<organism evidence="4 5">
    <name type="scientific">Diploptera punctata</name>
    <name type="common">Pacific beetle cockroach</name>
    <dbReference type="NCBI Taxonomy" id="6984"/>
    <lineage>
        <taxon>Eukaryota</taxon>
        <taxon>Metazoa</taxon>
        <taxon>Ecdysozoa</taxon>
        <taxon>Arthropoda</taxon>
        <taxon>Hexapoda</taxon>
        <taxon>Insecta</taxon>
        <taxon>Pterygota</taxon>
        <taxon>Neoptera</taxon>
        <taxon>Polyneoptera</taxon>
        <taxon>Dictyoptera</taxon>
        <taxon>Blattodea</taxon>
        <taxon>Blaberoidea</taxon>
        <taxon>Blaberidae</taxon>
        <taxon>Diplopterinae</taxon>
        <taxon>Diploptera</taxon>
    </lineage>
</organism>
<dbReference type="Pfam" id="PF00383">
    <property type="entry name" value="dCMP_cyt_deam_1"/>
    <property type="match status" value="1"/>
</dbReference>
<feature type="domain" description="CMP/dCMP-type deaminase" evidence="3">
    <location>
        <begin position="2"/>
        <end position="179"/>
    </location>
</feature>
<dbReference type="GO" id="GO:0052717">
    <property type="term" value="F:tRNA-specific adenosine-34 deaminase activity"/>
    <property type="evidence" value="ECO:0007669"/>
    <property type="project" value="TreeGrafter"/>
</dbReference>
<reference evidence="4" key="2">
    <citation type="submission" date="2023-05" db="EMBL/GenBank/DDBJ databases">
        <authorList>
            <person name="Fouks B."/>
        </authorList>
    </citation>
    <scope>NUCLEOTIDE SEQUENCE</scope>
    <source>
        <strain evidence="4">Stay&amp;Tobe</strain>
        <tissue evidence="4">Testes</tissue>
    </source>
</reference>
<accession>A0AAD8ELX0</accession>